<protein>
    <submittedName>
        <fullName evidence="2">Uncharacterized protein</fullName>
    </submittedName>
</protein>
<evidence type="ECO:0000256" key="1">
    <source>
        <dbReference type="SAM" id="MobiDB-lite"/>
    </source>
</evidence>
<evidence type="ECO:0000313" key="2">
    <source>
        <dbReference type="EMBL" id="TKS96213.1"/>
    </source>
</evidence>
<name>A0A4U5W455_STRLS</name>
<feature type="compositionally biased region" description="Polar residues" evidence="1">
    <location>
        <begin position="169"/>
        <end position="179"/>
    </location>
</feature>
<comment type="caution">
    <text evidence="2">The sequence shown here is derived from an EMBL/GenBank/DDBJ whole genome shotgun (WGS) entry which is preliminary data.</text>
</comment>
<sequence length="286" mass="30287">MADAPETTPIQNAYAQRFANDLVNNHKEQEEVTGQIAALQARLEQLCADAAWLTQAQDSLPTVLALSAAVAEPDPGATEAPSATPAEQREASALAEAATRTPHTVPQPRHDQSEKAAQAKQPTKKTAAKKKTTTKKTADEPVPARQALAKKAAAKKTAAKKSAPEDTSAETPAKQTTIGEKSGPPLWELVQGILLKTPGQPCMAREVTDQLLQAHPTRATSIQMVRNSLETLVKKNLAEKSRQQGSAMYTAYVDAGTPPAPARDEPAGSEGKQAPEVEAENTAVKV</sequence>
<reference evidence="2 3" key="1">
    <citation type="submission" date="2019-04" db="EMBL/GenBank/DDBJ databases">
        <title>Streptomyces lasaliensis sp. nov., an Actinomycete isolated from soil which produces the polyether antibiotic lasalocid.</title>
        <authorList>
            <person name="Erwin G."/>
            <person name="Haber C."/>
        </authorList>
    </citation>
    <scope>NUCLEOTIDE SEQUENCE [LARGE SCALE GENOMIC DNA]</scope>
    <source>
        <strain evidence="2 3">X-537</strain>
    </source>
</reference>
<dbReference type="EMBL" id="SZNQ01000003">
    <property type="protein sequence ID" value="TKS96213.1"/>
    <property type="molecule type" value="Genomic_DNA"/>
</dbReference>
<gene>
    <name evidence="2" type="ORF">E4U91_36415</name>
</gene>
<dbReference type="OrthoDB" id="4338895at2"/>
<accession>A0A4U5W455</accession>
<proteinExistence type="predicted"/>
<feature type="compositionally biased region" description="Basic residues" evidence="1">
    <location>
        <begin position="122"/>
        <end position="134"/>
    </location>
</feature>
<dbReference type="AlphaFoldDB" id="A0A4U5W455"/>
<feature type="region of interest" description="Disordered" evidence="1">
    <location>
        <begin position="71"/>
        <end position="185"/>
    </location>
</feature>
<dbReference type="Proteomes" id="UP000305929">
    <property type="component" value="Unassembled WGS sequence"/>
</dbReference>
<organism evidence="2 3">
    <name type="scientific">Streptomyces lasalocidi</name>
    <name type="common">Streptomyces lasaliensis</name>
    <dbReference type="NCBI Taxonomy" id="324833"/>
    <lineage>
        <taxon>Bacteria</taxon>
        <taxon>Bacillati</taxon>
        <taxon>Actinomycetota</taxon>
        <taxon>Actinomycetes</taxon>
        <taxon>Kitasatosporales</taxon>
        <taxon>Streptomycetaceae</taxon>
        <taxon>Streptomyces</taxon>
    </lineage>
</organism>
<keyword evidence="3" id="KW-1185">Reference proteome</keyword>
<evidence type="ECO:0000313" key="3">
    <source>
        <dbReference type="Proteomes" id="UP000305929"/>
    </source>
</evidence>
<feature type="region of interest" description="Disordered" evidence="1">
    <location>
        <begin position="253"/>
        <end position="286"/>
    </location>
</feature>
<dbReference type="RefSeq" id="WP_137311316.1">
    <property type="nucleotide sequence ID" value="NZ_SZNQ01000003.1"/>
</dbReference>